<dbReference type="EMBL" id="AWVP01000009">
    <property type="protein sequence ID" value="ERK60426.1"/>
    <property type="molecule type" value="Genomic_DNA"/>
</dbReference>
<organism evidence="2 3">
    <name type="scientific">Gemella bergeri ATCC 700627</name>
    <dbReference type="NCBI Taxonomy" id="1321820"/>
    <lineage>
        <taxon>Bacteria</taxon>
        <taxon>Bacillati</taxon>
        <taxon>Bacillota</taxon>
        <taxon>Bacilli</taxon>
        <taxon>Bacillales</taxon>
        <taxon>Gemellaceae</taxon>
        <taxon>Gemella</taxon>
    </lineage>
</organism>
<name>U2QV70_9BACL</name>
<evidence type="ECO:0000256" key="1">
    <source>
        <dbReference type="SAM" id="Phobius"/>
    </source>
</evidence>
<reference evidence="2 3" key="1">
    <citation type="submission" date="2013-08" db="EMBL/GenBank/DDBJ databases">
        <authorList>
            <person name="Weinstock G."/>
            <person name="Sodergren E."/>
            <person name="Wylie T."/>
            <person name="Fulton L."/>
            <person name="Fulton R."/>
            <person name="Fronick C."/>
            <person name="O'Laughlin M."/>
            <person name="Godfrey J."/>
            <person name="Miner T."/>
            <person name="Herter B."/>
            <person name="Appelbaum E."/>
            <person name="Cordes M."/>
            <person name="Lek S."/>
            <person name="Wollam A."/>
            <person name="Pepin K.H."/>
            <person name="Palsikar V.B."/>
            <person name="Mitreva M."/>
            <person name="Wilson R.K."/>
        </authorList>
    </citation>
    <scope>NUCLEOTIDE SEQUENCE [LARGE SCALE GENOMIC DNA]</scope>
    <source>
        <strain evidence="2 3">ATCC 700627</strain>
    </source>
</reference>
<keyword evidence="1" id="KW-1133">Transmembrane helix</keyword>
<keyword evidence="1" id="KW-0472">Membrane</keyword>
<keyword evidence="3" id="KW-1185">Reference proteome</keyword>
<feature type="transmembrane region" description="Helical" evidence="1">
    <location>
        <begin position="126"/>
        <end position="145"/>
    </location>
</feature>
<dbReference type="RefSeq" id="WP_021752252.1">
    <property type="nucleotide sequence ID" value="NZ_KI271790.1"/>
</dbReference>
<proteinExistence type="predicted"/>
<dbReference type="AlphaFoldDB" id="U2QV70"/>
<protein>
    <submittedName>
        <fullName evidence="2">Uncharacterized protein</fullName>
    </submittedName>
</protein>
<keyword evidence="1" id="KW-0812">Transmembrane</keyword>
<accession>U2QV70</accession>
<dbReference type="eggNOG" id="ENOG502ZMGM">
    <property type="taxonomic scope" value="Bacteria"/>
</dbReference>
<gene>
    <name evidence="2" type="ORF">HMPREF1983_00173</name>
</gene>
<evidence type="ECO:0000313" key="3">
    <source>
        <dbReference type="Proteomes" id="UP000016637"/>
    </source>
</evidence>
<comment type="caution">
    <text evidence="2">The sequence shown here is derived from an EMBL/GenBank/DDBJ whole genome shotgun (WGS) entry which is preliminary data.</text>
</comment>
<sequence length="147" mass="17193">MKVSESLETAIKENDIKLIRQLLVDLLIFDKDLSKGEFLNTLNYVENKGIKVKEDKLIGELIYKENKELSLEDFSNAMTELTFNFCDERIEDVRKIGFYLENKKLSRKREKSTNVRVDIDKNNSKYKVAVATVGILVFLGYLYWINK</sequence>
<dbReference type="HOGENOM" id="CLU_1765402_0_0_9"/>
<dbReference type="Proteomes" id="UP000016637">
    <property type="component" value="Unassembled WGS sequence"/>
</dbReference>
<dbReference type="PATRIC" id="fig|1321820.3.peg.173"/>
<evidence type="ECO:0000313" key="2">
    <source>
        <dbReference type="EMBL" id="ERK60426.1"/>
    </source>
</evidence>